<protein>
    <submittedName>
        <fullName evidence="1">Uncharacterized protein</fullName>
    </submittedName>
</protein>
<sequence>MGSLEDVDFGALLQILLGLLAGGEDGGTAT</sequence>
<name>A0A495K115_WILMA</name>
<evidence type="ECO:0000313" key="2">
    <source>
        <dbReference type="Proteomes" id="UP000274762"/>
    </source>
</evidence>
<reference evidence="1 2" key="1">
    <citation type="submission" date="2018-10" db="EMBL/GenBank/DDBJ databases">
        <title>Sequencing the genomes of 1000 actinobacteria strains.</title>
        <authorList>
            <person name="Klenk H.-P."/>
        </authorList>
    </citation>
    <scope>NUCLEOTIDE SEQUENCE [LARGE SCALE GENOMIC DNA]</scope>
    <source>
        <strain evidence="1 2">DSM 44343</strain>
    </source>
</reference>
<accession>A0A495K115</accession>
<dbReference type="EMBL" id="RBKV01000001">
    <property type="protein sequence ID" value="RKR94182.1"/>
    <property type="molecule type" value="Genomic_DNA"/>
</dbReference>
<proteinExistence type="predicted"/>
<evidence type="ECO:0000313" key="1">
    <source>
        <dbReference type="EMBL" id="RKR94182.1"/>
    </source>
</evidence>
<gene>
    <name evidence="1" type="ORF">DFJ75_0973</name>
</gene>
<dbReference type="AlphaFoldDB" id="A0A495K115"/>
<dbReference type="Proteomes" id="UP000274762">
    <property type="component" value="Unassembled WGS sequence"/>
</dbReference>
<comment type="caution">
    <text evidence="1">The sequence shown here is derived from an EMBL/GenBank/DDBJ whole genome shotgun (WGS) entry which is preliminary data.</text>
</comment>
<organism evidence="1 2">
    <name type="scientific">Williamsia marianensis</name>
    <dbReference type="NCBI Taxonomy" id="85044"/>
    <lineage>
        <taxon>Bacteria</taxon>
        <taxon>Bacillati</taxon>
        <taxon>Actinomycetota</taxon>
        <taxon>Actinomycetes</taxon>
        <taxon>Mycobacteriales</taxon>
        <taxon>Nocardiaceae</taxon>
        <taxon>Williamsia</taxon>
    </lineage>
</organism>